<comment type="caution">
    <text evidence="9">The sequence shown here is derived from an EMBL/GenBank/DDBJ whole genome shotgun (WGS) entry which is preliminary data.</text>
</comment>
<sequence>MTAHASPAVLDVADLTVRFRTPTGLLTAVDQLSFSVSAGETLAIVGESGCGKSVTAMALLRLLRSPPAEIGGRHVLFEGQDLLRLRERALRNIRGNRIAMIFQDPLSALNPVLTVGDQIIETLKRHTGLRGAAAHRRAVELLDLVRIPEPARRASDYPHRFSGGMRQRAMIAIALAASPAVLIADEPTTALDVTVQAQILKLLNSLQRELGMALILISHDLGVVAETADRVLVMYAGRKVEERSVLDLFAGPLHPYTRALMRARPRPEELREFLDEIPGIVPSLADLPPGCAFAPRCSVAYEACSATRPALLPSGDGGAVACIRAPLAAGGVVA</sequence>
<dbReference type="InterPro" id="IPR027417">
    <property type="entry name" value="P-loop_NTPase"/>
</dbReference>
<keyword evidence="5" id="KW-0547">Nucleotide-binding</keyword>
<keyword evidence="6 9" id="KW-0067">ATP-binding</keyword>
<evidence type="ECO:0000256" key="6">
    <source>
        <dbReference type="ARBA" id="ARBA00022840"/>
    </source>
</evidence>
<accession>A0A917FAW1</accession>
<keyword evidence="4" id="KW-1003">Cell membrane</keyword>
<comment type="subcellular location">
    <subcellularLocation>
        <location evidence="1">Cell inner membrane</location>
        <topology evidence="1">Peripheral membrane protein</topology>
    </subcellularLocation>
</comment>
<evidence type="ECO:0000256" key="2">
    <source>
        <dbReference type="ARBA" id="ARBA00005417"/>
    </source>
</evidence>
<gene>
    <name evidence="9" type="ORF">GCM10007301_17770</name>
</gene>
<evidence type="ECO:0000256" key="4">
    <source>
        <dbReference type="ARBA" id="ARBA00022475"/>
    </source>
</evidence>
<evidence type="ECO:0000256" key="5">
    <source>
        <dbReference type="ARBA" id="ARBA00022741"/>
    </source>
</evidence>
<dbReference type="FunFam" id="3.40.50.300:FF:000016">
    <property type="entry name" value="Oligopeptide ABC transporter ATP-binding component"/>
    <property type="match status" value="1"/>
</dbReference>
<evidence type="ECO:0000256" key="7">
    <source>
        <dbReference type="ARBA" id="ARBA00023136"/>
    </source>
</evidence>
<dbReference type="PROSITE" id="PS00211">
    <property type="entry name" value="ABC_TRANSPORTER_1"/>
    <property type="match status" value="1"/>
</dbReference>
<organism evidence="9 10">
    <name type="scientific">Azorhizobium oxalatiphilum</name>
    <dbReference type="NCBI Taxonomy" id="980631"/>
    <lineage>
        <taxon>Bacteria</taxon>
        <taxon>Pseudomonadati</taxon>
        <taxon>Pseudomonadota</taxon>
        <taxon>Alphaproteobacteria</taxon>
        <taxon>Hyphomicrobiales</taxon>
        <taxon>Xanthobacteraceae</taxon>
        <taxon>Azorhizobium</taxon>
    </lineage>
</organism>
<evidence type="ECO:0000256" key="3">
    <source>
        <dbReference type="ARBA" id="ARBA00022448"/>
    </source>
</evidence>
<evidence type="ECO:0000259" key="8">
    <source>
        <dbReference type="PROSITE" id="PS50893"/>
    </source>
</evidence>
<dbReference type="InterPro" id="IPR013563">
    <property type="entry name" value="Oligopep_ABC_C"/>
</dbReference>
<dbReference type="AlphaFoldDB" id="A0A917FAW1"/>
<dbReference type="GO" id="GO:0016887">
    <property type="term" value="F:ATP hydrolysis activity"/>
    <property type="evidence" value="ECO:0007669"/>
    <property type="project" value="InterPro"/>
</dbReference>
<dbReference type="Gene3D" id="3.40.50.300">
    <property type="entry name" value="P-loop containing nucleotide triphosphate hydrolases"/>
    <property type="match status" value="1"/>
</dbReference>
<name>A0A917FAW1_9HYPH</name>
<dbReference type="Pfam" id="PF00005">
    <property type="entry name" value="ABC_tran"/>
    <property type="match status" value="1"/>
</dbReference>
<dbReference type="PANTHER" id="PTHR43297:SF2">
    <property type="entry name" value="DIPEPTIDE TRANSPORT ATP-BINDING PROTEIN DPPD"/>
    <property type="match status" value="1"/>
</dbReference>
<dbReference type="InterPro" id="IPR017871">
    <property type="entry name" value="ABC_transporter-like_CS"/>
</dbReference>
<dbReference type="Proteomes" id="UP000606044">
    <property type="component" value="Unassembled WGS sequence"/>
</dbReference>
<dbReference type="GO" id="GO:0015833">
    <property type="term" value="P:peptide transport"/>
    <property type="evidence" value="ECO:0007669"/>
    <property type="project" value="InterPro"/>
</dbReference>
<dbReference type="GO" id="GO:0005524">
    <property type="term" value="F:ATP binding"/>
    <property type="evidence" value="ECO:0007669"/>
    <property type="project" value="UniProtKB-KW"/>
</dbReference>
<dbReference type="NCBIfam" id="TIGR01727">
    <property type="entry name" value="oligo_HPY"/>
    <property type="match status" value="1"/>
</dbReference>
<dbReference type="RefSeq" id="WP_188577594.1">
    <property type="nucleotide sequence ID" value="NZ_BMCT01000002.1"/>
</dbReference>
<evidence type="ECO:0000313" key="10">
    <source>
        <dbReference type="Proteomes" id="UP000606044"/>
    </source>
</evidence>
<dbReference type="GO" id="GO:0055085">
    <property type="term" value="P:transmembrane transport"/>
    <property type="evidence" value="ECO:0007669"/>
    <property type="project" value="UniProtKB-ARBA"/>
</dbReference>
<dbReference type="SUPFAM" id="SSF52540">
    <property type="entry name" value="P-loop containing nucleoside triphosphate hydrolases"/>
    <property type="match status" value="1"/>
</dbReference>
<keyword evidence="3" id="KW-0813">Transport</keyword>
<evidence type="ECO:0000256" key="1">
    <source>
        <dbReference type="ARBA" id="ARBA00004417"/>
    </source>
</evidence>
<reference evidence="9" key="1">
    <citation type="journal article" date="2014" name="Int. J. Syst. Evol. Microbiol.">
        <title>Complete genome sequence of Corynebacterium casei LMG S-19264T (=DSM 44701T), isolated from a smear-ripened cheese.</title>
        <authorList>
            <consortium name="US DOE Joint Genome Institute (JGI-PGF)"/>
            <person name="Walter F."/>
            <person name="Albersmeier A."/>
            <person name="Kalinowski J."/>
            <person name="Ruckert C."/>
        </authorList>
    </citation>
    <scope>NUCLEOTIDE SEQUENCE</scope>
    <source>
        <strain evidence="9">CCM 7897</strain>
    </source>
</reference>
<keyword evidence="7" id="KW-0472">Membrane</keyword>
<feature type="domain" description="ABC transporter" evidence="8">
    <location>
        <begin position="10"/>
        <end position="261"/>
    </location>
</feature>
<proteinExistence type="inferred from homology"/>
<dbReference type="Pfam" id="PF08352">
    <property type="entry name" value="oligo_HPY"/>
    <property type="match status" value="1"/>
</dbReference>
<dbReference type="InterPro" id="IPR003439">
    <property type="entry name" value="ABC_transporter-like_ATP-bd"/>
</dbReference>
<comment type="similarity">
    <text evidence="2">Belongs to the ABC transporter superfamily.</text>
</comment>
<dbReference type="PANTHER" id="PTHR43297">
    <property type="entry name" value="OLIGOPEPTIDE TRANSPORT ATP-BINDING PROTEIN APPD"/>
    <property type="match status" value="1"/>
</dbReference>
<dbReference type="InterPro" id="IPR003593">
    <property type="entry name" value="AAA+_ATPase"/>
</dbReference>
<evidence type="ECO:0000313" key="9">
    <source>
        <dbReference type="EMBL" id="GGF58536.1"/>
    </source>
</evidence>
<dbReference type="InterPro" id="IPR050388">
    <property type="entry name" value="ABC_Ni/Peptide_Import"/>
</dbReference>
<dbReference type="GO" id="GO:0005886">
    <property type="term" value="C:plasma membrane"/>
    <property type="evidence" value="ECO:0007669"/>
    <property type="project" value="UniProtKB-SubCell"/>
</dbReference>
<dbReference type="SMART" id="SM00382">
    <property type="entry name" value="AAA"/>
    <property type="match status" value="1"/>
</dbReference>
<dbReference type="PROSITE" id="PS50893">
    <property type="entry name" value="ABC_TRANSPORTER_2"/>
    <property type="match status" value="1"/>
</dbReference>
<protein>
    <submittedName>
        <fullName evidence="9">ABC transporter ATP-binding protein</fullName>
    </submittedName>
</protein>
<keyword evidence="10" id="KW-1185">Reference proteome</keyword>
<reference evidence="9" key="2">
    <citation type="submission" date="2020-09" db="EMBL/GenBank/DDBJ databases">
        <authorList>
            <person name="Sun Q."/>
            <person name="Sedlacek I."/>
        </authorList>
    </citation>
    <scope>NUCLEOTIDE SEQUENCE</scope>
    <source>
        <strain evidence="9">CCM 7897</strain>
    </source>
</reference>
<dbReference type="EMBL" id="BMCT01000002">
    <property type="protein sequence ID" value="GGF58536.1"/>
    <property type="molecule type" value="Genomic_DNA"/>
</dbReference>
<dbReference type="CDD" id="cd03257">
    <property type="entry name" value="ABC_NikE_OppD_transporters"/>
    <property type="match status" value="1"/>
</dbReference>